<sequence>MSSSLSSFPSFYIPRVFKNIGEERVIGVFESLGFGCVDRVDFVRRRGEKGDEYNSVYVHFASMNDTNMVRRFLDKLQNGGPQNPPRVVYDDPWFWIVLENKPKQARVQKAYIEFQGQGQSQGYSLFGANDFPPLPQMLAPASLNPAPRSVHFQFPDIAFQQPAEQPDDQAFVSADYANYLEMEIERLQGELDALRDTKEADDLLEEAIAAHYAQGDDA</sequence>
<organism evidence="1">
    <name type="scientific">viral metagenome</name>
    <dbReference type="NCBI Taxonomy" id="1070528"/>
    <lineage>
        <taxon>unclassified sequences</taxon>
        <taxon>metagenomes</taxon>
        <taxon>organismal metagenomes</taxon>
    </lineage>
</organism>
<reference evidence="1" key="1">
    <citation type="journal article" date="2020" name="Nature">
        <title>Giant virus diversity and host interactions through global metagenomics.</title>
        <authorList>
            <person name="Schulz F."/>
            <person name="Roux S."/>
            <person name="Paez-Espino D."/>
            <person name="Jungbluth S."/>
            <person name="Walsh D.A."/>
            <person name="Denef V.J."/>
            <person name="McMahon K.D."/>
            <person name="Konstantinidis K.T."/>
            <person name="Eloe-Fadrosh E.A."/>
            <person name="Kyrpides N.C."/>
            <person name="Woyke T."/>
        </authorList>
    </citation>
    <scope>NUCLEOTIDE SEQUENCE</scope>
    <source>
        <strain evidence="1">GVMAG-M-3300009182-46</strain>
    </source>
</reference>
<accession>A0A6C0F2R2</accession>
<evidence type="ECO:0000313" key="1">
    <source>
        <dbReference type="EMBL" id="QHT35896.1"/>
    </source>
</evidence>
<proteinExistence type="predicted"/>
<dbReference type="AlphaFoldDB" id="A0A6C0F2R2"/>
<protein>
    <submittedName>
        <fullName evidence="1">Uncharacterized protein</fullName>
    </submittedName>
</protein>
<name>A0A6C0F2R2_9ZZZZ</name>
<dbReference type="EMBL" id="MN739027">
    <property type="protein sequence ID" value="QHT35896.1"/>
    <property type="molecule type" value="Genomic_DNA"/>
</dbReference>